<proteinExistence type="predicted"/>
<sequence>MKIFYGVQGTGNGHITRARVMAKELYYAGADVTFLFTGKDTAHYFDMEIFQRYLAKSGLTFSLHKGQVQYIKTAVQAKPIQFYKDVTALDLTDYDLIISDFEPVTAWAAKRCHKPVLGIGHQYAFNYDIPKTGADPIANTVMKYFAPVDVGIGLHWHHFNQPILPPIIETPEPAASINKKKIIVYLPFEEHQAVMKFLKPFVDFDFHVYTSANEISRLRHIQCKPLSRDGFRRDFYDCAGIITSAGFELASEALQAGKKILAKPLHSQMEQLSNAFALQQLNFGQTMFELDSKIVAAWLYDDHAVQVSYPNVAQLIVQWIGAGMPTMTADFIASVWSNVKVSQIQQ</sequence>
<protein>
    <recommendedName>
        <fullName evidence="3">Glycosyltransferase</fullName>
    </recommendedName>
</protein>
<organism evidence="1 2">
    <name type="scientific">Crenothrix polyspora</name>
    <dbReference type="NCBI Taxonomy" id="360316"/>
    <lineage>
        <taxon>Bacteria</taxon>
        <taxon>Pseudomonadati</taxon>
        <taxon>Pseudomonadota</taxon>
        <taxon>Gammaproteobacteria</taxon>
        <taxon>Methylococcales</taxon>
        <taxon>Crenotrichaceae</taxon>
        <taxon>Crenothrix</taxon>
    </lineage>
</organism>
<dbReference type="OrthoDB" id="9793805at2"/>
<evidence type="ECO:0000313" key="1">
    <source>
        <dbReference type="EMBL" id="SJM93816.1"/>
    </source>
</evidence>
<reference evidence="2" key="1">
    <citation type="submission" date="2017-02" db="EMBL/GenBank/DDBJ databases">
        <authorList>
            <person name="Daims H."/>
        </authorList>
    </citation>
    <scope>NUCLEOTIDE SEQUENCE [LARGE SCALE GENOMIC DNA]</scope>
</reference>
<dbReference type="RefSeq" id="WP_087147532.1">
    <property type="nucleotide sequence ID" value="NZ_FUKJ01000294.1"/>
</dbReference>
<evidence type="ECO:0000313" key="2">
    <source>
        <dbReference type="Proteomes" id="UP000195442"/>
    </source>
</evidence>
<accession>A0A1R4HCA6</accession>
<dbReference type="SUPFAM" id="SSF53756">
    <property type="entry name" value="UDP-Glycosyltransferase/glycogen phosphorylase"/>
    <property type="match status" value="1"/>
</dbReference>
<dbReference type="NCBIfam" id="TIGR00661">
    <property type="entry name" value="MJ1255"/>
    <property type="match status" value="1"/>
</dbReference>
<gene>
    <name evidence="1" type="ORF">CRENPOLYSF2_3630005</name>
</gene>
<keyword evidence="2" id="KW-1185">Reference proteome</keyword>
<dbReference type="Pfam" id="PF13528">
    <property type="entry name" value="Glyco_trans_1_3"/>
    <property type="match status" value="1"/>
</dbReference>
<dbReference type="EMBL" id="FUKJ01000294">
    <property type="protein sequence ID" value="SJM93816.1"/>
    <property type="molecule type" value="Genomic_DNA"/>
</dbReference>
<name>A0A1R4HCA6_9GAMM</name>
<dbReference type="Proteomes" id="UP000195442">
    <property type="component" value="Unassembled WGS sequence"/>
</dbReference>
<dbReference type="AlphaFoldDB" id="A0A1R4HCA6"/>
<evidence type="ECO:0008006" key="3">
    <source>
        <dbReference type="Google" id="ProtNLM"/>
    </source>
</evidence>
<dbReference type="InterPro" id="IPR005262">
    <property type="entry name" value="MJ1255-like"/>
</dbReference>